<dbReference type="AlphaFoldDB" id="A0AAE9PQG2"/>
<sequence>MKKLAEDRQLEVEITLVEKSERLGESCKPFAKTIL</sequence>
<protein>
    <submittedName>
        <fullName evidence="1">Uncharacterized protein</fullName>
    </submittedName>
</protein>
<accession>A0AAE9PQG2</accession>
<organism evidence="1">
    <name type="scientific">Paenibacillus polymyxa</name>
    <name type="common">Bacillus polymyxa</name>
    <dbReference type="NCBI Taxonomy" id="1406"/>
    <lineage>
        <taxon>Bacteria</taxon>
        <taxon>Bacillati</taxon>
        <taxon>Bacillota</taxon>
        <taxon>Bacilli</taxon>
        <taxon>Bacillales</taxon>
        <taxon>Paenibacillaceae</taxon>
        <taxon>Paenibacillus</taxon>
    </lineage>
</organism>
<reference evidence="1" key="1">
    <citation type="submission" date="2022-11" db="EMBL/GenBank/DDBJ databases">
        <authorList>
            <person name="Vasilchenko N.G."/>
            <person name="Prazdnova E.V."/>
            <person name="Gorovtsov A.V."/>
            <person name="Chistyakov V.A."/>
            <person name="Pak M.L."/>
        </authorList>
    </citation>
    <scope>NUCLEOTIDE SEQUENCE</scope>
    <source>
        <strain evidence="1">R 4.5</strain>
    </source>
</reference>
<gene>
    <name evidence="1" type="ORF">MF626_06970</name>
</gene>
<evidence type="ECO:0000313" key="1">
    <source>
        <dbReference type="EMBL" id="UZP76640.1"/>
    </source>
</evidence>
<dbReference type="EMBL" id="CP097770">
    <property type="protein sequence ID" value="UZP76640.1"/>
    <property type="molecule type" value="Genomic_DNA"/>
</dbReference>
<proteinExistence type="predicted"/>
<name>A0AAE9PQG2_PAEPO</name>